<protein>
    <submittedName>
        <fullName evidence="1">Uncharacterized protein</fullName>
    </submittedName>
</protein>
<evidence type="ECO:0000313" key="1">
    <source>
        <dbReference type="EMBL" id="QNM06263.1"/>
    </source>
</evidence>
<dbReference type="EMBL" id="CP060634">
    <property type="protein sequence ID" value="QNM06263.1"/>
    <property type="molecule type" value="Genomic_DNA"/>
</dbReference>
<organism evidence="1 2">
    <name type="scientific">Qiania dongpingensis</name>
    <dbReference type="NCBI Taxonomy" id="2763669"/>
    <lineage>
        <taxon>Bacteria</taxon>
        <taxon>Bacillati</taxon>
        <taxon>Bacillota</taxon>
        <taxon>Clostridia</taxon>
        <taxon>Lachnospirales</taxon>
        <taxon>Lachnospiraceae</taxon>
        <taxon>Qiania</taxon>
    </lineage>
</organism>
<dbReference type="AlphaFoldDB" id="A0A7G9G631"/>
<evidence type="ECO:0000313" key="2">
    <source>
        <dbReference type="Proteomes" id="UP000515823"/>
    </source>
</evidence>
<reference evidence="1 2" key="1">
    <citation type="submission" date="2020-08" db="EMBL/GenBank/DDBJ databases">
        <authorList>
            <person name="Liu C."/>
            <person name="Sun Q."/>
        </authorList>
    </citation>
    <scope>NUCLEOTIDE SEQUENCE [LARGE SCALE GENOMIC DNA]</scope>
    <source>
        <strain evidence="1 2">NSJ-38</strain>
    </source>
</reference>
<sequence>MLAVKTIGAVHRGPLLYARGPYGRPILFGIEKLELIQNSAAGRAPAERVWAGLKVNDAGQRPVFLGRREAETEIPIPFLSEPETGNRPDFLPTCERYCRSGDKAAHCIASEPKS</sequence>
<dbReference type="Proteomes" id="UP000515823">
    <property type="component" value="Chromosome"/>
</dbReference>
<dbReference type="RefSeq" id="WP_249303663.1">
    <property type="nucleotide sequence ID" value="NZ_CP060634.1"/>
</dbReference>
<name>A0A7G9G631_9FIRM</name>
<proteinExistence type="predicted"/>
<keyword evidence="2" id="KW-1185">Reference proteome</keyword>
<gene>
    <name evidence="1" type="ORF">H9Q78_03705</name>
</gene>
<dbReference type="KEGG" id="qdo:H9Q78_03705"/>
<accession>A0A7G9G631</accession>